<dbReference type="Gene3D" id="3.10.620.30">
    <property type="match status" value="1"/>
</dbReference>
<feature type="compositionally biased region" description="Gly residues" evidence="1">
    <location>
        <begin position="581"/>
        <end position="593"/>
    </location>
</feature>
<evidence type="ECO:0000256" key="1">
    <source>
        <dbReference type="SAM" id="MobiDB-lite"/>
    </source>
</evidence>
<sequence>MATSLPSSPEPSSRTRSAWPEWGVPKGFIVGVPEQAKRHCRRRPGPCPAWVRRLHDSYVAVRIDVRANSASTVPEPSPTESNMRRLLATLLLVLVLCPLTCVQAQPATPRTETNWMTVLLGGRKIGSLRIDRVYAGDTISTTQTLSIMLNRNGTSIPLSNVISSLESDDSKPLGFGTRTRLSAMESTVEGKRQADGTFQVETIVGGARRDAVIAWPAGAVLNEGQRKAMMAASAHPGTTYPLQMFDPATQSVMDVSIEVIGNEQVQLPDGTETLSHQRQRLHQARGDQILDLWLDHEGRARRGIISMLGRQLEMQACSEACATAPVQDVDMFRAAMVDSPRPLTSNLRRDFLRYKVHVKGNIAEPFIQTDEQRITPLGNGDYYIDVGMPFAGGEAGPTSDDTQANAWLQSDAPAIRSVAAEAVGNATSNRQRMRLLRLFVSRYINQHGLDVGYASALEVLNSRQGDCTEYAVLLAALARSQGIPARVVTGMVYADRYGGASRVFLPHAWVQAWVDGRWQSYDAALRRFDMTHIALSVGDGDPWRFFSATELFNALQISDVWSAGELMAPTPPQMQTAGSPGVRGGSLGGPGGG</sequence>
<dbReference type="InterPro" id="IPR002931">
    <property type="entry name" value="Transglutaminase-like"/>
</dbReference>
<dbReference type="EMBL" id="SJTG01000001">
    <property type="protein sequence ID" value="TCI13601.1"/>
    <property type="molecule type" value="Genomic_DNA"/>
</dbReference>
<dbReference type="Pfam" id="PF01841">
    <property type="entry name" value="Transglut_core"/>
    <property type="match status" value="1"/>
</dbReference>
<organism evidence="3 4">
    <name type="scientific">Dyella soli</name>
    <dbReference type="NCBI Taxonomy" id="522319"/>
    <lineage>
        <taxon>Bacteria</taxon>
        <taxon>Pseudomonadati</taxon>
        <taxon>Pseudomonadota</taxon>
        <taxon>Gammaproteobacteria</taxon>
        <taxon>Lysobacterales</taxon>
        <taxon>Rhodanobacteraceae</taxon>
        <taxon>Dyella</taxon>
    </lineage>
</organism>
<dbReference type="SMART" id="SM00460">
    <property type="entry name" value="TGc"/>
    <property type="match status" value="1"/>
</dbReference>
<gene>
    <name evidence="3" type="ORF">EZM97_10170</name>
</gene>
<name>A0A4R0YY93_9GAMM</name>
<reference evidence="3 4" key="1">
    <citation type="submission" date="2019-02" db="EMBL/GenBank/DDBJ databases">
        <title>Dyella amyloliquefaciens sp. nov., isolated from forest soil.</title>
        <authorList>
            <person name="Gao Z.-H."/>
            <person name="Qiu L.-H."/>
        </authorList>
    </citation>
    <scope>NUCLEOTIDE SEQUENCE [LARGE SCALE GENOMIC DNA]</scope>
    <source>
        <strain evidence="3 4">KACC 12747</strain>
    </source>
</reference>
<proteinExistence type="predicted"/>
<evidence type="ECO:0000259" key="2">
    <source>
        <dbReference type="SMART" id="SM00460"/>
    </source>
</evidence>
<accession>A0A4R0YY93</accession>
<evidence type="ECO:0000313" key="3">
    <source>
        <dbReference type="EMBL" id="TCI13601.1"/>
    </source>
</evidence>
<dbReference type="PANTHER" id="PTHR33490">
    <property type="entry name" value="BLR5614 PROTEIN-RELATED"/>
    <property type="match status" value="1"/>
</dbReference>
<protein>
    <submittedName>
        <fullName evidence="3">Transglutaminase domain-containing protein</fullName>
    </submittedName>
</protein>
<dbReference type="PANTHER" id="PTHR33490:SF3">
    <property type="entry name" value="CONSERVED INTEGRAL MEMBRANE PROTEIN"/>
    <property type="match status" value="1"/>
</dbReference>
<dbReference type="AlphaFoldDB" id="A0A4R0YY93"/>
<dbReference type="SUPFAM" id="SSF54001">
    <property type="entry name" value="Cysteine proteinases"/>
    <property type="match status" value="1"/>
</dbReference>
<dbReference type="Proteomes" id="UP000291822">
    <property type="component" value="Unassembled WGS sequence"/>
</dbReference>
<evidence type="ECO:0000313" key="4">
    <source>
        <dbReference type="Proteomes" id="UP000291822"/>
    </source>
</evidence>
<keyword evidence="4" id="KW-1185">Reference proteome</keyword>
<feature type="domain" description="Transglutaminase-like" evidence="2">
    <location>
        <begin position="459"/>
        <end position="525"/>
    </location>
</feature>
<comment type="caution">
    <text evidence="3">The sequence shown here is derived from an EMBL/GenBank/DDBJ whole genome shotgun (WGS) entry which is preliminary data.</text>
</comment>
<feature type="region of interest" description="Disordered" evidence="1">
    <location>
        <begin position="568"/>
        <end position="593"/>
    </location>
</feature>
<dbReference type="InterPro" id="IPR038765">
    <property type="entry name" value="Papain-like_cys_pep_sf"/>
</dbReference>